<reference evidence="1" key="1">
    <citation type="submission" date="2023-04" db="EMBL/GenBank/DDBJ databases">
        <authorList>
            <person name="Vijverberg K."/>
            <person name="Xiong W."/>
            <person name="Schranz E."/>
        </authorList>
    </citation>
    <scope>NUCLEOTIDE SEQUENCE</scope>
</reference>
<dbReference type="PANTHER" id="PTHR36316">
    <property type="entry name" value="OS06G0213900 PROTEIN"/>
    <property type="match status" value="1"/>
</dbReference>
<evidence type="ECO:0000313" key="2">
    <source>
        <dbReference type="Proteomes" id="UP001177003"/>
    </source>
</evidence>
<dbReference type="AlphaFoldDB" id="A0AA35ZQB3"/>
<accession>A0AA35ZQB3</accession>
<gene>
    <name evidence="1" type="ORF">LSALG_LOCUS35245</name>
</gene>
<dbReference type="EMBL" id="OX465084">
    <property type="protein sequence ID" value="CAI9296374.1"/>
    <property type="molecule type" value="Genomic_DNA"/>
</dbReference>
<organism evidence="1 2">
    <name type="scientific">Lactuca saligna</name>
    <name type="common">Willowleaf lettuce</name>
    <dbReference type="NCBI Taxonomy" id="75948"/>
    <lineage>
        <taxon>Eukaryota</taxon>
        <taxon>Viridiplantae</taxon>
        <taxon>Streptophyta</taxon>
        <taxon>Embryophyta</taxon>
        <taxon>Tracheophyta</taxon>
        <taxon>Spermatophyta</taxon>
        <taxon>Magnoliopsida</taxon>
        <taxon>eudicotyledons</taxon>
        <taxon>Gunneridae</taxon>
        <taxon>Pentapetalae</taxon>
        <taxon>asterids</taxon>
        <taxon>campanulids</taxon>
        <taxon>Asterales</taxon>
        <taxon>Asteraceae</taxon>
        <taxon>Cichorioideae</taxon>
        <taxon>Cichorieae</taxon>
        <taxon>Lactucinae</taxon>
        <taxon>Lactuca</taxon>
    </lineage>
</organism>
<sequence>MAPSTSSAASTGIPTPKESLGFVATALKRKDSFIQFFAMTGILLLSMRSRKIQSPIGSITSRAASSLKPPSIPPAPSPPGSAFSLATTIDMPQWKRLIVVLTCYKPLVLRMLLCLQGDDNIIMVNMYYF</sequence>
<evidence type="ECO:0000313" key="1">
    <source>
        <dbReference type="EMBL" id="CAI9296374.1"/>
    </source>
</evidence>
<dbReference type="PANTHER" id="PTHR36316:SF1">
    <property type="entry name" value="OS06G0213900 PROTEIN"/>
    <property type="match status" value="1"/>
</dbReference>
<proteinExistence type="predicted"/>
<keyword evidence="2" id="KW-1185">Reference proteome</keyword>
<protein>
    <submittedName>
        <fullName evidence="1">Uncharacterized protein</fullName>
    </submittedName>
</protein>
<dbReference type="Proteomes" id="UP001177003">
    <property type="component" value="Chromosome 8"/>
</dbReference>
<name>A0AA35ZQB3_LACSI</name>